<feature type="transmembrane region" description="Helical" evidence="11">
    <location>
        <begin position="173"/>
        <end position="196"/>
    </location>
</feature>
<name>A0A6P8F330_CLUHA</name>
<dbReference type="PROSITE" id="PS00237">
    <property type="entry name" value="G_PROTEIN_RECEP_F1_1"/>
    <property type="match status" value="1"/>
</dbReference>
<dbReference type="PANTHER" id="PTHR24246">
    <property type="entry name" value="OLFACTORY RECEPTOR AND ADENOSINE RECEPTOR"/>
    <property type="match status" value="1"/>
</dbReference>
<keyword evidence="9 11" id="KW-0325">Glycoprotein</keyword>
<dbReference type="GO" id="GO:0001609">
    <property type="term" value="F:G protein-coupled adenosine receptor activity"/>
    <property type="evidence" value="ECO:0007669"/>
    <property type="project" value="UniProtKB-UniRule"/>
</dbReference>
<evidence type="ECO:0000259" key="12">
    <source>
        <dbReference type="PROSITE" id="PS50262"/>
    </source>
</evidence>
<feature type="transmembrane region" description="Helical" evidence="11">
    <location>
        <begin position="121"/>
        <end position="144"/>
    </location>
</feature>
<feature type="transmembrane region" description="Helical" evidence="11">
    <location>
        <begin position="42"/>
        <end position="66"/>
    </location>
</feature>
<keyword evidence="10 11" id="KW-0807">Transducer</keyword>
<dbReference type="OrthoDB" id="9445642at2759"/>
<keyword evidence="6 11" id="KW-0472">Membrane</keyword>
<evidence type="ECO:0000256" key="10">
    <source>
        <dbReference type="ARBA" id="ARBA00023224"/>
    </source>
</evidence>
<feature type="transmembrane region" description="Helical" evidence="11">
    <location>
        <begin position="262"/>
        <end position="282"/>
    </location>
</feature>
<evidence type="ECO:0000256" key="3">
    <source>
        <dbReference type="ARBA" id="ARBA00022692"/>
    </source>
</evidence>
<dbReference type="PRINTS" id="PR00424">
    <property type="entry name" value="ADENOSINER"/>
</dbReference>
<dbReference type="PROSITE" id="PS50262">
    <property type="entry name" value="G_PROTEIN_RECEP_F1_2"/>
    <property type="match status" value="1"/>
</dbReference>
<protein>
    <submittedName>
        <fullName evidence="14">Adenosine receptor A1-like</fullName>
    </submittedName>
</protein>
<dbReference type="AlphaFoldDB" id="A0A6P8F330"/>
<keyword evidence="3 11" id="KW-0812">Transmembrane</keyword>
<dbReference type="Gene3D" id="1.20.1070.10">
    <property type="entry name" value="Rhodopsin 7-helix transmembrane proteins"/>
    <property type="match status" value="1"/>
</dbReference>
<keyword evidence="5 11" id="KW-0297">G-protein coupled receptor</keyword>
<dbReference type="PANTHER" id="PTHR24246:SF54">
    <property type="entry name" value="ADENOSINE RECEPTOR A1-RELATED"/>
    <property type="match status" value="1"/>
</dbReference>
<dbReference type="GO" id="GO:0005886">
    <property type="term" value="C:plasma membrane"/>
    <property type="evidence" value="ECO:0007669"/>
    <property type="project" value="UniProtKB-SubCell"/>
</dbReference>
<feature type="transmembrane region" description="Helical" evidence="11">
    <location>
        <begin position="224"/>
        <end position="242"/>
    </location>
</feature>
<keyword evidence="8 11" id="KW-0675">Receptor</keyword>
<evidence type="ECO:0000313" key="14">
    <source>
        <dbReference type="RefSeq" id="XP_031422958.1"/>
    </source>
</evidence>
<dbReference type="SUPFAM" id="SSF81321">
    <property type="entry name" value="Family A G protein-coupled receptor-like"/>
    <property type="match status" value="1"/>
</dbReference>
<dbReference type="InterPro" id="IPR000276">
    <property type="entry name" value="GPCR_Rhodpsn"/>
</dbReference>
<keyword evidence="4 11" id="KW-1133">Transmembrane helix</keyword>
<proteinExistence type="inferred from homology"/>
<evidence type="ECO:0000256" key="5">
    <source>
        <dbReference type="ARBA" id="ARBA00023040"/>
    </source>
</evidence>
<keyword evidence="13" id="KW-1185">Reference proteome</keyword>
<keyword evidence="2 11" id="KW-1003">Cell membrane</keyword>
<dbReference type="GeneID" id="105907358"/>
<feature type="transmembrane region" description="Helical" evidence="11">
    <location>
        <begin position="6"/>
        <end position="30"/>
    </location>
</feature>
<comment type="subcellular location">
    <subcellularLocation>
        <location evidence="1 11">Cell membrane</location>
        <topology evidence="1 11">Multi-pass membrane protein</topology>
    </subcellularLocation>
</comment>
<evidence type="ECO:0000256" key="7">
    <source>
        <dbReference type="ARBA" id="ARBA00023157"/>
    </source>
</evidence>
<feature type="domain" description="G-protein coupled receptors family 1 profile" evidence="12">
    <location>
        <begin position="22"/>
        <end position="280"/>
    </location>
</feature>
<reference evidence="14" key="1">
    <citation type="submission" date="2025-08" db="UniProtKB">
        <authorList>
            <consortium name="RefSeq"/>
        </authorList>
    </citation>
    <scope>IDENTIFICATION</scope>
</reference>
<dbReference type="InterPro" id="IPR017452">
    <property type="entry name" value="GPCR_Rhodpsn_7TM"/>
</dbReference>
<gene>
    <name evidence="14" type="primary">LOC105907358</name>
</gene>
<evidence type="ECO:0000256" key="4">
    <source>
        <dbReference type="ARBA" id="ARBA00022989"/>
    </source>
</evidence>
<dbReference type="Proteomes" id="UP000515152">
    <property type="component" value="Chromosome 5"/>
</dbReference>
<dbReference type="Pfam" id="PF00001">
    <property type="entry name" value="7tm_1"/>
    <property type="match status" value="1"/>
</dbReference>
<dbReference type="GO" id="GO:0045202">
    <property type="term" value="C:synapse"/>
    <property type="evidence" value="ECO:0007669"/>
    <property type="project" value="TreeGrafter"/>
</dbReference>
<dbReference type="PRINTS" id="PR00237">
    <property type="entry name" value="GPCRRHODOPSN"/>
</dbReference>
<sequence>MESLKVLYTVLEVLIAVACCLGNLMVIWAVCTCGAMRRQPTFCFIVSLAVADFLVGAVQIPVAVLIDDRVKTSFNSCLFLSCVFMVLTQASVHSLLAITLDRFLRVYIPLRYKSTVTQIRSWSVVGACWVSASILGFVPMFGWYRQDTLAQMEDSNSTTITCTFLAVMPMSYLVNFTFLTCILPPMLLMLVLYLCIFMRIHQQLRGGGVSGSGSHSYYHKEWSLARSLLLILVLFAVCLLPLRFMNVASLYGPPLTVPHQAYYVGILLLHAHSAVNPVVYALKIHSIKSAFKTMWGRYMLCKEDQETTRSSQTTGNINYITTNRNEPNISINISK</sequence>
<dbReference type="KEGG" id="char:105907358"/>
<comment type="similarity">
    <text evidence="11">Belongs to the G-protein coupled receptor 1 family.</text>
</comment>
<evidence type="ECO:0000313" key="13">
    <source>
        <dbReference type="Proteomes" id="UP000515152"/>
    </source>
</evidence>
<evidence type="ECO:0000256" key="2">
    <source>
        <dbReference type="ARBA" id="ARBA00022475"/>
    </source>
</evidence>
<evidence type="ECO:0000256" key="1">
    <source>
        <dbReference type="ARBA" id="ARBA00004651"/>
    </source>
</evidence>
<accession>A0A6P8F330</accession>
<evidence type="ECO:0000256" key="6">
    <source>
        <dbReference type="ARBA" id="ARBA00023136"/>
    </source>
</evidence>
<dbReference type="GO" id="GO:0030425">
    <property type="term" value="C:dendrite"/>
    <property type="evidence" value="ECO:0007669"/>
    <property type="project" value="TreeGrafter"/>
</dbReference>
<evidence type="ECO:0000256" key="9">
    <source>
        <dbReference type="ARBA" id="ARBA00023180"/>
    </source>
</evidence>
<evidence type="ECO:0000256" key="8">
    <source>
        <dbReference type="ARBA" id="ARBA00023170"/>
    </source>
</evidence>
<organism evidence="13 14">
    <name type="scientific">Clupea harengus</name>
    <name type="common">Atlantic herring</name>
    <dbReference type="NCBI Taxonomy" id="7950"/>
    <lineage>
        <taxon>Eukaryota</taxon>
        <taxon>Metazoa</taxon>
        <taxon>Chordata</taxon>
        <taxon>Craniata</taxon>
        <taxon>Vertebrata</taxon>
        <taxon>Euteleostomi</taxon>
        <taxon>Actinopterygii</taxon>
        <taxon>Neopterygii</taxon>
        <taxon>Teleostei</taxon>
        <taxon>Clupei</taxon>
        <taxon>Clupeiformes</taxon>
        <taxon>Clupeoidei</taxon>
        <taxon>Clupeidae</taxon>
        <taxon>Clupea</taxon>
    </lineage>
</organism>
<dbReference type="RefSeq" id="XP_031422958.1">
    <property type="nucleotide sequence ID" value="XM_031567098.1"/>
</dbReference>
<feature type="transmembrane region" description="Helical" evidence="11">
    <location>
        <begin position="78"/>
        <end position="100"/>
    </location>
</feature>
<dbReference type="InterPro" id="IPR001634">
    <property type="entry name" value="Adenosn_rcpt"/>
</dbReference>
<keyword evidence="7 11" id="KW-1015">Disulfide bond</keyword>
<evidence type="ECO:0000256" key="11">
    <source>
        <dbReference type="RuleBase" id="RU201114"/>
    </source>
</evidence>